<dbReference type="Proteomes" id="UP000805649">
    <property type="component" value="Unassembled WGS sequence"/>
</dbReference>
<sequence>MAREIAGQSWEYFWTPWNEAVANSNHSTTVALPEYNVSQPWPGTPIDGWTITNTAIDLSRYNAVIEEGVVLTGFIGTDIKITAPKSLYVPSTNESDHGLLNVNAYPDWAFCMWAWSQSMKDNGTLAESSSSQDQPADGSCEQLASKECIAALEKAASTAYTMNYELRESTNGMRHHCDGITVPQECYGSRFDTKDRFWEGCKCAVITWLSSNIVAIFEATNTVAICADLNTPLQVLNGSTTFYYRWFNMEYDTAQDIRDKWKVVTQDHVSILTVFGRMNDDYWATSHVEPGLAKMTCLKTSFSEPGSRNKGNGSSESSGGDETSGGDEKNGAAIVRRGLVADLIVLAAVVYCLM</sequence>
<reference evidence="1 2" key="1">
    <citation type="journal article" date="2020" name="Phytopathology">
        <title>Genome Sequence Resources of Colletotrichum truncatum, C. plurivorum, C. musicola, and C. sojae: Four Species Pathogenic to Soybean (Glycine max).</title>
        <authorList>
            <person name="Rogerio F."/>
            <person name="Boufleur T.R."/>
            <person name="Ciampi-Guillardi M."/>
            <person name="Sukno S.A."/>
            <person name="Thon M.R."/>
            <person name="Massola Junior N.S."/>
            <person name="Baroncelli R."/>
        </authorList>
    </citation>
    <scope>NUCLEOTIDE SEQUENCE [LARGE SCALE GENOMIC DNA]</scope>
    <source>
        <strain evidence="1 2">CMES1059</strain>
    </source>
</reference>
<keyword evidence="2" id="KW-1185">Reference proteome</keyword>
<evidence type="ECO:0000313" key="2">
    <source>
        <dbReference type="Proteomes" id="UP000805649"/>
    </source>
</evidence>
<proteinExistence type="predicted"/>
<dbReference type="EMBL" id="VUJX02000007">
    <property type="protein sequence ID" value="KAL0934081.1"/>
    <property type="molecule type" value="Genomic_DNA"/>
</dbReference>
<comment type="caution">
    <text evidence="1">The sequence shown here is derived from an EMBL/GenBank/DDBJ whole genome shotgun (WGS) entry which is preliminary data.</text>
</comment>
<gene>
    <name evidence="1" type="ORF">CTRU02_210880</name>
</gene>
<name>A0ACC3YQ74_COLTU</name>
<organism evidence="1 2">
    <name type="scientific">Colletotrichum truncatum</name>
    <name type="common">Anthracnose fungus</name>
    <name type="synonym">Colletotrichum capsici</name>
    <dbReference type="NCBI Taxonomy" id="5467"/>
    <lineage>
        <taxon>Eukaryota</taxon>
        <taxon>Fungi</taxon>
        <taxon>Dikarya</taxon>
        <taxon>Ascomycota</taxon>
        <taxon>Pezizomycotina</taxon>
        <taxon>Sordariomycetes</taxon>
        <taxon>Hypocreomycetidae</taxon>
        <taxon>Glomerellales</taxon>
        <taxon>Glomerellaceae</taxon>
        <taxon>Colletotrichum</taxon>
        <taxon>Colletotrichum truncatum species complex</taxon>
    </lineage>
</organism>
<accession>A0ACC3YQ74</accession>
<protein>
    <submittedName>
        <fullName evidence="1">Uncharacterized protein</fullName>
    </submittedName>
</protein>
<evidence type="ECO:0000313" key="1">
    <source>
        <dbReference type="EMBL" id="KAL0934081.1"/>
    </source>
</evidence>